<keyword evidence="7 12" id="KW-0808">Transferase</keyword>
<evidence type="ECO:0000313" key="13">
    <source>
        <dbReference type="EMBL" id="APA08161.1"/>
    </source>
</evidence>
<evidence type="ECO:0000256" key="1">
    <source>
        <dbReference type="ARBA" id="ARBA00004477"/>
    </source>
</evidence>
<evidence type="ECO:0000313" key="14">
    <source>
        <dbReference type="Proteomes" id="UP000177798"/>
    </source>
</evidence>
<dbReference type="GO" id="GO:0006506">
    <property type="term" value="P:GPI anchor biosynthetic process"/>
    <property type="evidence" value="ECO:0007669"/>
    <property type="project" value="UniProtKB-UniPathway"/>
</dbReference>
<keyword evidence="11 12" id="KW-0472">Membrane</keyword>
<dbReference type="Proteomes" id="UP000177798">
    <property type="component" value="Chromosome 3"/>
</dbReference>
<evidence type="ECO:0000256" key="4">
    <source>
        <dbReference type="ARBA" id="ARBA00013795"/>
    </source>
</evidence>
<comment type="pathway">
    <text evidence="2 12">Glycolipid biosynthesis; glycosylphosphatidylinositol-anchor biosynthesis.</text>
</comment>
<feature type="transmembrane region" description="Helical" evidence="12">
    <location>
        <begin position="322"/>
        <end position="343"/>
    </location>
</feature>
<dbReference type="UniPathway" id="UPA00196"/>
<gene>
    <name evidence="13" type="ORF">sscle_03g029310</name>
</gene>
<dbReference type="GO" id="GO:0005789">
    <property type="term" value="C:endoplasmic reticulum membrane"/>
    <property type="evidence" value="ECO:0007669"/>
    <property type="project" value="UniProtKB-SubCell"/>
</dbReference>
<keyword evidence="10 12" id="KW-1133">Transmembrane helix</keyword>
<reference evidence="14" key="1">
    <citation type="journal article" date="2017" name="Genome Biol. Evol.">
        <title>The complete genome sequence of the phytopathogenic fungus Sclerotinia sclerotiorum reveals insights into the genome architecture of broad host range pathogens.</title>
        <authorList>
            <person name="Derbyshire M."/>
            <person name="Denton-Giles M."/>
            <person name="Hegedus D."/>
            <person name="Seifbarghy S."/>
            <person name="Rollins J."/>
            <person name="van Kan J."/>
            <person name="Seidl M.F."/>
            <person name="Faino L."/>
            <person name="Mbengue M."/>
            <person name="Navaud O."/>
            <person name="Raffaele S."/>
            <person name="Hammond-Kosack K."/>
            <person name="Heard S."/>
            <person name="Oliver R."/>
        </authorList>
    </citation>
    <scope>NUCLEOTIDE SEQUENCE [LARGE SCALE GENOMIC DNA]</scope>
    <source>
        <strain evidence="14">ATCC 18683 / 1980 / Ss-1</strain>
    </source>
</reference>
<dbReference type="PANTHER" id="PTHR12468:SF2">
    <property type="entry name" value="GPI MANNOSYLTRANSFERASE 2"/>
    <property type="match status" value="1"/>
</dbReference>
<keyword evidence="6 12" id="KW-0328">Glycosyltransferase</keyword>
<dbReference type="OrthoDB" id="10252502at2759"/>
<dbReference type="GO" id="GO:0000009">
    <property type="term" value="F:alpha-1,6-mannosyltransferase activity"/>
    <property type="evidence" value="ECO:0007669"/>
    <property type="project" value="InterPro"/>
</dbReference>
<feature type="transmembrane region" description="Helical" evidence="12">
    <location>
        <begin position="12"/>
        <end position="32"/>
    </location>
</feature>
<organism evidence="13 14">
    <name type="scientific">Sclerotinia sclerotiorum (strain ATCC 18683 / 1980 / Ss-1)</name>
    <name type="common">White mold</name>
    <name type="synonym">Whetzelinia sclerotiorum</name>
    <dbReference type="NCBI Taxonomy" id="665079"/>
    <lineage>
        <taxon>Eukaryota</taxon>
        <taxon>Fungi</taxon>
        <taxon>Dikarya</taxon>
        <taxon>Ascomycota</taxon>
        <taxon>Pezizomycotina</taxon>
        <taxon>Leotiomycetes</taxon>
        <taxon>Helotiales</taxon>
        <taxon>Sclerotiniaceae</taxon>
        <taxon>Sclerotinia</taxon>
    </lineage>
</organism>
<comment type="subcellular location">
    <subcellularLocation>
        <location evidence="1 12">Endoplasmic reticulum membrane</location>
        <topology evidence="1 12">Multi-pass membrane protein</topology>
    </subcellularLocation>
</comment>
<evidence type="ECO:0000256" key="12">
    <source>
        <dbReference type="RuleBase" id="RU363112"/>
    </source>
</evidence>
<dbReference type="EC" id="2.4.1.-" evidence="12"/>
<keyword evidence="8 12" id="KW-0812">Transmembrane</keyword>
<dbReference type="GO" id="GO:0004376">
    <property type="term" value="F:GPI mannosyltransferase activity"/>
    <property type="evidence" value="ECO:0007669"/>
    <property type="project" value="InterPro"/>
</dbReference>
<name>A0A1D9PZP4_SCLS1</name>
<protein>
    <recommendedName>
        <fullName evidence="4 12">GPI mannosyltransferase 2</fullName>
        <ecNumber evidence="12">2.4.1.-</ecNumber>
    </recommendedName>
</protein>
<keyword evidence="9 12" id="KW-0256">Endoplasmic reticulum</keyword>
<evidence type="ECO:0000256" key="9">
    <source>
        <dbReference type="ARBA" id="ARBA00022824"/>
    </source>
</evidence>
<evidence type="ECO:0000256" key="3">
    <source>
        <dbReference type="ARBA" id="ARBA00008698"/>
    </source>
</evidence>
<comment type="function">
    <text evidence="12">Mannosyltransferase involved in glycosylphosphatidylinositol-anchor biosynthesis.</text>
</comment>
<dbReference type="PANTHER" id="PTHR12468">
    <property type="entry name" value="GPI MANNOSYLTRANSFERASE 2"/>
    <property type="match status" value="1"/>
</dbReference>
<dbReference type="Pfam" id="PF04188">
    <property type="entry name" value="Mannosyl_trans2"/>
    <property type="match status" value="1"/>
</dbReference>
<dbReference type="EMBL" id="CP017816">
    <property type="protein sequence ID" value="APA08161.1"/>
    <property type="molecule type" value="Genomic_DNA"/>
</dbReference>
<evidence type="ECO:0000256" key="6">
    <source>
        <dbReference type="ARBA" id="ARBA00022676"/>
    </source>
</evidence>
<comment type="caution">
    <text evidence="12">Lacks conserved residue(s) required for the propagation of feature annotation.</text>
</comment>
<evidence type="ECO:0000256" key="8">
    <source>
        <dbReference type="ARBA" id="ARBA00022692"/>
    </source>
</evidence>
<evidence type="ECO:0000256" key="10">
    <source>
        <dbReference type="ARBA" id="ARBA00022989"/>
    </source>
</evidence>
<feature type="transmembrane region" description="Helical" evidence="12">
    <location>
        <begin position="152"/>
        <end position="171"/>
    </location>
</feature>
<evidence type="ECO:0000256" key="2">
    <source>
        <dbReference type="ARBA" id="ARBA00004687"/>
    </source>
</evidence>
<evidence type="ECO:0000256" key="7">
    <source>
        <dbReference type="ARBA" id="ARBA00022679"/>
    </source>
</evidence>
<sequence>MASTDLRALEAPLRTLILCFTLWKISLLLIAASSPGPGYDTSTNLLLLNLQSVEKKKLPSWVQYLIGKLIRWDALYFVHASNQGYVYEQEWAFGWGFTRMIKFSTIGLEYLGVPHYDGLEGLVGILIAHVAHLLSILVLYSLTLTLFPSKKFALVTALLHIISPAGIFLSAPYAESSTAFLTFLGVLIFTKSFASGTSKRTLGHDLLILISGVVFGVATTFRSNALLNGLLLLEEAFRTLVSLGNGSNINTFRRLIITGLGGICVGIGFLTPQYIAYQEYCGATGVEDTRTWCKNTIPSVYSFVQAYYWNNGPFKYWTMSNIPLFILAMPMIIILGVSGNAGLRNAHFQQIFSATSVTSEKEVSPPVDEIQNTDKIQIIRSLALSQLILTIYTVIGGHVQIITRISSCCVVFLWHIAASIGEGKDATVTMVGRFMIIYAGIQSGLFSSFLPPA</sequence>
<feature type="transmembrane region" description="Helical" evidence="12">
    <location>
        <begin position="121"/>
        <end position="140"/>
    </location>
</feature>
<evidence type="ECO:0000256" key="11">
    <source>
        <dbReference type="ARBA" id="ARBA00023136"/>
    </source>
</evidence>
<feature type="transmembrane region" description="Helical" evidence="12">
    <location>
        <begin position="206"/>
        <end position="227"/>
    </location>
</feature>
<keyword evidence="5 12" id="KW-0337">GPI-anchor biosynthesis</keyword>
<accession>A0A1D9PZP4</accession>
<evidence type="ECO:0000256" key="5">
    <source>
        <dbReference type="ARBA" id="ARBA00022502"/>
    </source>
</evidence>
<dbReference type="VEuPathDB" id="FungiDB:sscle_03g029310"/>
<dbReference type="AlphaFoldDB" id="A0A1D9PZP4"/>
<dbReference type="InterPro" id="IPR007315">
    <property type="entry name" value="PIG-V/Gpi18"/>
</dbReference>
<proteinExistence type="inferred from homology"/>
<comment type="similarity">
    <text evidence="3 12">Belongs to the PIGV family.</text>
</comment>
<feature type="transmembrane region" description="Helical" evidence="12">
    <location>
        <begin position="378"/>
        <end position="395"/>
    </location>
</feature>